<gene>
    <name evidence="6" type="ORF">GZ77_12860</name>
</gene>
<reference evidence="6 7" key="1">
    <citation type="submission" date="2014-06" db="EMBL/GenBank/DDBJ databases">
        <title>Whole Genome Sequences of Three Symbiotic Endozoicomonas Bacteria.</title>
        <authorList>
            <person name="Neave M.J."/>
            <person name="Apprill A."/>
            <person name="Voolstra C.R."/>
        </authorList>
    </citation>
    <scope>NUCLEOTIDE SEQUENCE [LARGE SCALE GENOMIC DNA]</scope>
    <source>
        <strain evidence="6 7">LMG 24815</strain>
    </source>
</reference>
<dbReference type="RefSeq" id="WP_034876008.1">
    <property type="nucleotide sequence ID" value="NZ_JOKG01000003.1"/>
</dbReference>
<feature type="transmembrane region" description="Helical" evidence="5">
    <location>
        <begin position="12"/>
        <end position="35"/>
    </location>
</feature>
<dbReference type="Pfam" id="PF02313">
    <property type="entry name" value="Fumarate_red_D"/>
    <property type="match status" value="1"/>
</dbReference>
<dbReference type="Gene3D" id="1.20.1300.10">
    <property type="entry name" value="Fumarate reductase/succinate dehydrogenase, transmembrane subunit"/>
    <property type="match status" value="1"/>
</dbReference>
<dbReference type="InterPro" id="IPR003418">
    <property type="entry name" value="Fumarate_red_D"/>
</dbReference>
<dbReference type="SUPFAM" id="SSF81343">
    <property type="entry name" value="Fumarate reductase respiratory complex transmembrane subunits"/>
    <property type="match status" value="1"/>
</dbReference>
<evidence type="ECO:0000256" key="5">
    <source>
        <dbReference type="SAM" id="Phobius"/>
    </source>
</evidence>
<keyword evidence="1" id="KW-1003">Cell membrane</keyword>
<evidence type="ECO:0000256" key="4">
    <source>
        <dbReference type="ARBA" id="ARBA00023136"/>
    </source>
</evidence>
<keyword evidence="7" id="KW-1185">Reference proteome</keyword>
<evidence type="ECO:0000256" key="2">
    <source>
        <dbReference type="ARBA" id="ARBA00022692"/>
    </source>
</evidence>
<dbReference type="InterPro" id="IPR034804">
    <property type="entry name" value="SQR/QFR_C/D"/>
</dbReference>
<keyword evidence="2 5" id="KW-0812">Transmembrane</keyword>
<dbReference type="eggNOG" id="COG3080">
    <property type="taxonomic scope" value="Bacteria"/>
</dbReference>
<dbReference type="EMBL" id="JOKG01000003">
    <property type="protein sequence ID" value="KEQ13314.1"/>
    <property type="molecule type" value="Genomic_DNA"/>
</dbReference>
<evidence type="ECO:0000256" key="3">
    <source>
        <dbReference type="ARBA" id="ARBA00022989"/>
    </source>
</evidence>
<dbReference type="Proteomes" id="UP000028006">
    <property type="component" value="Unassembled WGS sequence"/>
</dbReference>
<evidence type="ECO:0000313" key="7">
    <source>
        <dbReference type="Proteomes" id="UP000028006"/>
    </source>
</evidence>
<keyword evidence="3 5" id="KW-1133">Transmembrane helix</keyword>
<feature type="transmembrane region" description="Helical" evidence="5">
    <location>
        <begin position="55"/>
        <end position="76"/>
    </location>
</feature>
<organism evidence="6 7">
    <name type="scientific">Endozoicomonas montiporae</name>
    <dbReference type="NCBI Taxonomy" id="1027273"/>
    <lineage>
        <taxon>Bacteria</taxon>
        <taxon>Pseudomonadati</taxon>
        <taxon>Pseudomonadota</taxon>
        <taxon>Gammaproteobacteria</taxon>
        <taxon>Oceanospirillales</taxon>
        <taxon>Endozoicomonadaceae</taxon>
        <taxon>Endozoicomonas</taxon>
    </lineage>
</organism>
<comment type="caution">
    <text evidence="6">The sequence shown here is derived from an EMBL/GenBank/DDBJ whole genome shotgun (WGS) entry which is preliminary data.</text>
</comment>
<evidence type="ECO:0000256" key="1">
    <source>
        <dbReference type="ARBA" id="ARBA00022475"/>
    </source>
</evidence>
<accession>A0A081N4E1</accession>
<dbReference type="GO" id="GO:0016020">
    <property type="term" value="C:membrane"/>
    <property type="evidence" value="ECO:0007669"/>
    <property type="project" value="InterPro"/>
</dbReference>
<dbReference type="AlphaFoldDB" id="A0A081N4E1"/>
<dbReference type="GO" id="GO:0006106">
    <property type="term" value="P:fumarate metabolic process"/>
    <property type="evidence" value="ECO:0007669"/>
    <property type="project" value="InterPro"/>
</dbReference>
<evidence type="ECO:0000313" key="6">
    <source>
        <dbReference type="EMBL" id="KEQ13314.1"/>
    </source>
</evidence>
<sequence>MSQKRHIEPLLWSLFGAGGTTIALFFPAMILVVLLSSLGVIPAEALSYERMSGFFLNNIIGQLALLVVLVPSYWACIHRIYHGSHDLGMHPGVAVKALCYGGTLVLSIATVVAVLF</sequence>
<proteinExistence type="predicted"/>
<evidence type="ECO:0008006" key="8">
    <source>
        <dbReference type="Google" id="ProtNLM"/>
    </source>
</evidence>
<name>A0A081N4E1_9GAMM</name>
<protein>
    <recommendedName>
        <fullName evidence="8">Fumarate reductase subunit D</fullName>
    </recommendedName>
</protein>
<feature type="transmembrane region" description="Helical" evidence="5">
    <location>
        <begin position="97"/>
        <end position="115"/>
    </location>
</feature>
<keyword evidence="4 5" id="KW-0472">Membrane</keyword>
<dbReference type="NCBIfam" id="NF003977">
    <property type="entry name" value="PRK05470.1-1"/>
    <property type="match status" value="1"/>
</dbReference>